<keyword evidence="3" id="KW-1185">Reference proteome</keyword>
<evidence type="ECO:0000259" key="1">
    <source>
        <dbReference type="Pfam" id="PF09361"/>
    </source>
</evidence>
<comment type="caution">
    <text evidence="2">The sequence shown here is derived from an EMBL/GenBank/DDBJ whole genome shotgun (WGS) entry which is preliminary data.</text>
</comment>
<sequence length="118" mass="12547">MAANFEDFQKFGKEQLEAASAVASSLAKGLQTIASETTDYSKRSLETGSAYLEKLVGAKSLDTAIQIQSEYAKVAYEGFVAQSTKIGELYASLAKEAFKPVETVIAKVQSVASTVAPK</sequence>
<evidence type="ECO:0000313" key="2">
    <source>
        <dbReference type="EMBL" id="REF88078.1"/>
    </source>
</evidence>
<evidence type="ECO:0000313" key="3">
    <source>
        <dbReference type="Proteomes" id="UP000256900"/>
    </source>
</evidence>
<dbReference type="RefSeq" id="WP_115836200.1">
    <property type="nucleotide sequence ID" value="NZ_CP025086.1"/>
</dbReference>
<organism evidence="2 3">
    <name type="scientific">Methylovirgula ligni</name>
    <dbReference type="NCBI Taxonomy" id="569860"/>
    <lineage>
        <taxon>Bacteria</taxon>
        <taxon>Pseudomonadati</taxon>
        <taxon>Pseudomonadota</taxon>
        <taxon>Alphaproteobacteria</taxon>
        <taxon>Hyphomicrobiales</taxon>
        <taxon>Beijerinckiaceae</taxon>
        <taxon>Methylovirgula</taxon>
    </lineage>
</organism>
<dbReference type="EMBL" id="QUMO01000002">
    <property type="protein sequence ID" value="REF88078.1"/>
    <property type="molecule type" value="Genomic_DNA"/>
</dbReference>
<dbReference type="OrthoDB" id="7678100at2"/>
<proteinExistence type="predicted"/>
<protein>
    <submittedName>
        <fullName evidence="2">Phasin protein</fullName>
    </submittedName>
</protein>
<dbReference type="AlphaFoldDB" id="A0A3D9Z1V1"/>
<accession>A0A3D9Z1V1</accession>
<feature type="domain" description="Phasin" evidence="1">
    <location>
        <begin position="6"/>
        <end position="103"/>
    </location>
</feature>
<reference evidence="2 3" key="1">
    <citation type="submission" date="2018-08" db="EMBL/GenBank/DDBJ databases">
        <title>Genomic Encyclopedia of Type Strains, Phase IV (KMG-IV): sequencing the most valuable type-strain genomes for metagenomic binning, comparative biology and taxonomic classification.</title>
        <authorList>
            <person name="Goeker M."/>
        </authorList>
    </citation>
    <scope>NUCLEOTIDE SEQUENCE [LARGE SCALE GENOMIC DNA]</scope>
    <source>
        <strain evidence="2 3">BW863</strain>
    </source>
</reference>
<name>A0A3D9Z1V1_9HYPH</name>
<dbReference type="InterPro" id="IPR018968">
    <property type="entry name" value="Phasin"/>
</dbReference>
<gene>
    <name evidence="2" type="ORF">DES32_1719</name>
</gene>
<dbReference type="Proteomes" id="UP000256900">
    <property type="component" value="Unassembled WGS sequence"/>
</dbReference>
<dbReference type="Pfam" id="PF09361">
    <property type="entry name" value="Phasin_2"/>
    <property type="match status" value="1"/>
</dbReference>